<protein>
    <submittedName>
        <fullName evidence="4">Protease inhibitor I42 family protein</fullName>
    </submittedName>
</protein>
<dbReference type="InterPro" id="IPR036331">
    <property type="entry name" value="Chagasin-like_sf"/>
</dbReference>
<name>A0ABR9TTA3_9NOSO</name>
<dbReference type="Proteomes" id="UP000647836">
    <property type="component" value="Unassembled WGS sequence"/>
</dbReference>
<dbReference type="InterPro" id="IPR018990">
    <property type="entry name" value="Prot_inh_I42_chagasin"/>
</dbReference>
<organism evidence="4 5">
    <name type="scientific">Nostoc cf. edaphicum LEGE 07299</name>
    <dbReference type="NCBI Taxonomy" id="2777974"/>
    <lineage>
        <taxon>Bacteria</taxon>
        <taxon>Bacillati</taxon>
        <taxon>Cyanobacteriota</taxon>
        <taxon>Cyanophyceae</taxon>
        <taxon>Nostocales</taxon>
        <taxon>Nostocaceae</taxon>
        <taxon>Nostoc</taxon>
    </lineage>
</organism>
<keyword evidence="1 4" id="KW-0646">Protease inhibitor</keyword>
<dbReference type="Pfam" id="PF09394">
    <property type="entry name" value="Inhibitor_I42"/>
    <property type="match status" value="1"/>
</dbReference>
<dbReference type="SUPFAM" id="SSF141066">
    <property type="entry name" value="ICP-like"/>
    <property type="match status" value="1"/>
</dbReference>
<accession>A0ABR9TTA3</accession>
<dbReference type="EMBL" id="JADEXF010000021">
    <property type="protein sequence ID" value="MBE9103628.1"/>
    <property type="molecule type" value="Genomic_DNA"/>
</dbReference>
<dbReference type="PANTHER" id="PTHR36530">
    <property type="entry name" value="INHIBITOR OF CYSTEINE PEPTIDASE"/>
    <property type="match status" value="1"/>
</dbReference>
<evidence type="ECO:0000313" key="4">
    <source>
        <dbReference type="EMBL" id="MBE9103628.1"/>
    </source>
</evidence>
<proteinExistence type="predicted"/>
<gene>
    <name evidence="4" type="ORF">IQ229_01305</name>
</gene>
<evidence type="ECO:0000256" key="2">
    <source>
        <dbReference type="ARBA" id="ARBA00022704"/>
    </source>
</evidence>
<evidence type="ECO:0000313" key="5">
    <source>
        <dbReference type="Proteomes" id="UP000647836"/>
    </source>
</evidence>
<comment type="caution">
    <text evidence="4">The sequence shown here is derived from an EMBL/GenBank/DDBJ whole genome shotgun (WGS) entry which is preliminary data.</text>
</comment>
<evidence type="ECO:0000256" key="1">
    <source>
        <dbReference type="ARBA" id="ARBA00022690"/>
    </source>
</evidence>
<dbReference type="GO" id="GO:0030414">
    <property type="term" value="F:peptidase inhibitor activity"/>
    <property type="evidence" value="ECO:0007669"/>
    <property type="project" value="UniProtKB-KW"/>
</dbReference>
<keyword evidence="5" id="KW-1185">Reference proteome</keyword>
<sequence length="146" mass="16377">MPITLVTVLELNRGFISYLNAQPVVGVVDRYKCIKNQKVPPLTIAQADKGKTFTVDSGSVIVLNLAENPSTGYIWEIEKTDPDVIEFQNSTFYSSPTYGRTGVGGKRIFTFKAKATGVVRLKLKEWQSWQGDRSTDQRFDVTLQIK</sequence>
<dbReference type="Gene3D" id="2.60.40.2020">
    <property type="match status" value="1"/>
</dbReference>
<evidence type="ECO:0000259" key="3">
    <source>
        <dbReference type="Pfam" id="PF09394"/>
    </source>
</evidence>
<dbReference type="InterPro" id="IPR052781">
    <property type="entry name" value="Cys_protease_inhibitor_I42"/>
</dbReference>
<keyword evidence="2" id="KW-0789">Thiol protease inhibitor</keyword>
<reference evidence="4 5" key="1">
    <citation type="submission" date="2020-10" db="EMBL/GenBank/DDBJ databases">
        <authorList>
            <person name="Castelo-Branco R."/>
            <person name="Eusebio N."/>
            <person name="Adriana R."/>
            <person name="Vieira A."/>
            <person name="Brugerolle De Fraissinette N."/>
            <person name="Rezende De Castro R."/>
            <person name="Schneider M.P."/>
            <person name="Vasconcelos V."/>
            <person name="Leao P.N."/>
        </authorList>
    </citation>
    <scope>NUCLEOTIDE SEQUENCE [LARGE SCALE GENOMIC DNA]</scope>
    <source>
        <strain evidence="4 5">LEGE 07299</strain>
    </source>
</reference>
<feature type="domain" description="Proteinase inhibitor I42 chagasin" evidence="3">
    <location>
        <begin position="55"/>
        <end position="142"/>
    </location>
</feature>
<dbReference type="PANTHER" id="PTHR36530:SF1">
    <property type="entry name" value="AMOEBIASIN-1"/>
    <property type="match status" value="1"/>
</dbReference>